<dbReference type="SUPFAM" id="SSF53756">
    <property type="entry name" value="UDP-Glycosyltransferase/glycogen phosphorylase"/>
    <property type="match status" value="1"/>
</dbReference>
<organism evidence="3 4">
    <name type="scientific">Chitinophaga rupis</name>
    <dbReference type="NCBI Taxonomy" id="573321"/>
    <lineage>
        <taxon>Bacteria</taxon>
        <taxon>Pseudomonadati</taxon>
        <taxon>Bacteroidota</taxon>
        <taxon>Chitinophagia</taxon>
        <taxon>Chitinophagales</taxon>
        <taxon>Chitinophagaceae</taxon>
        <taxon>Chitinophaga</taxon>
    </lineage>
</organism>
<sequence length="409" mass="45156">MAKFAFVVPPLTGHINPTLSVGAELLLRGHEVGWISLEPALQEKLPPGGQLLLIQYDETNNGEENQPYMDAIQQKNVYGVESIKFLYDDVLVPLNRYMFPGIMEWLDTFQPDVVINDHELFAGAMAAVKKGIPYATAVTAPAAVRAMDNLPKVKEWGDQRIVALQLSLGLTATQPIQCSDQLTLVFTSKTFFGDKELPDYYQFVGPVIAHRPANIPFEWERFYHMGQPHKVLVSIGTTFDHTYKKDFFSKVCTALGNEPLTVVVVSDPALFDTWPDNFIVQEKVPQLGLLPYLDAVVCHGGHNTVCETLAHHLPLVVIPIAYDQSFVAGCVTATESGVRLNFKRFKAEHLKNAVWDVLQDPKYAAAAQQVKTSFENAGGTGRTAALLEELAVSGPLTTVHSPQSLTQQL</sequence>
<dbReference type="AlphaFoldDB" id="A0A1H7QAS2"/>
<proteinExistence type="predicted"/>
<dbReference type="InterPro" id="IPR002213">
    <property type="entry name" value="UDP_glucos_trans"/>
</dbReference>
<evidence type="ECO:0000313" key="3">
    <source>
        <dbReference type="EMBL" id="SEL44387.1"/>
    </source>
</evidence>
<evidence type="ECO:0000256" key="2">
    <source>
        <dbReference type="ARBA" id="ARBA00022679"/>
    </source>
</evidence>
<keyword evidence="4" id="KW-1185">Reference proteome</keyword>
<dbReference type="OrthoDB" id="764352at2"/>
<dbReference type="PROSITE" id="PS00221">
    <property type="entry name" value="MIP"/>
    <property type="match status" value="1"/>
</dbReference>
<dbReference type="PANTHER" id="PTHR48043:SF145">
    <property type="entry name" value="FI06409P-RELATED"/>
    <property type="match status" value="1"/>
</dbReference>
<evidence type="ECO:0000313" key="4">
    <source>
        <dbReference type="Proteomes" id="UP000198984"/>
    </source>
</evidence>
<dbReference type="Pfam" id="PF00201">
    <property type="entry name" value="UDPGT"/>
    <property type="match status" value="1"/>
</dbReference>
<protein>
    <submittedName>
        <fullName evidence="3">Glycosyltransferase, MGT family</fullName>
    </submittedName>
</protein>
<accession>A0A1H7QAS2</accession>
<dbReference type="CDD" id="cd03784">
    <property type="entry name" value="GT1_Gtf-like"/>
    <property type="match status" value="1"/>
</dbReference>
<dbReference type="Proteomes" id="UP000198984">
    <property type="component" value="Unassembled WGS sequence"/>
</dbReference>
<dbReference type="InterPro" id="IPR050271">
    <property type="entry name" value="UDP-glycosyltransferase"/>
</dbReference>
<dbReference type="RefSeq" id="WP_089909250.1">
    <property type="nucleotide sequence ID" value="NZ_FOBB01000002.1"/>
</dbReference>
<dbReference type="PANTHER" id="PTHR48043">
    <property type="entry name" value="EG:EG0003.4 PROTEIN-RELATED"/>
    <property type="match status" value="1"/>
</dbReference>
<dbReference type="EMBL" id="FOBB01000002">
    <property type="protein sequence ID" value="SEL44387.1"/>
    <property type="molecule type" value="Genomic_DNA"/>
</dbReference>
<gene>
    <name evidence="3" type="ORF">SAMN04488505_102283</name>
</gene>
<name>A0A1H7QAS2_9BACT</name>
<keyword evidence="1" id="KW-0328">Glycosyltransferase</keyword>
<dbReference type="Gene3D" id="3.40.50.2000">
    <property type="entry name" value="Glycogen Phosphorylase B"/>
    <property type="match status" value="2"/>
</dbReference>
<dbReference type="InterPro" id="IPR022357">
    <property type="entry name" value="MIP_CS"/>
</dbReference>
<keyword evidence="2 3" id="KW-0808">Transferase</keyword>
<dbReference type="GO" id="GO:0008194">
    <property type="term" value="F:UDP-glycosyltransferase activity"/>
    <property type="evidence" value="ECO:0007669"/>
    <property type="project" value="InterPro"/>
</dbReference>
<reference evidence="3 4" key="1">
    <citation type="submission" date="2016-10" db="EMBL/GenBank/DDBJ databases">
        <authorList>
            <person name="de Groot N.N."/>
        </authorList>
    </citation>
    <scope>NUCLEOTIDE SEQUENCE [LARGE SCALE GENOMIC DNA]</scope>
    <source>
        <strain evidence="3 4">DSM 21039</strain>
    </source>
</reference>
<evidence type="ECO:0000256" key="1">
    <source>
        <dbReference type="ARBA" id="ARBA00022676"/>
    </source>
</evidence>
<dbReference type="STRING" id="573321.SAMN04488505_102283"/>